<comment type="catalytic activity">
    <reaction evidence="11 12">
        <text>L-aspartate + ATP = 4-phospho-L-aspartate + ADP</text>
        <dbReference type="Rhea" id="RHEA:23776"/>
        <dbReference type="ChEBI" id="CHEBI:29991"/>
        <dbReference type="ChEBI" id="CHEBI:30616"/>
        <dbReference type="ChEBI" id="CHEBI:57535"/>
        <dbReference type="ChEBI" id="CHEBI:456216"/>
        <dbReference type="EC" id="2.7.2.4"/>
    </reaction>
</comment>
<dbReference type="CDD" id="cd04923">
    <property type="entry name" value="ACT_AK-LysC-DapG-like_2"/>
    <property type="match status" value="1"/>
</dbReference>
<dbReference type="InterPro" id="IPR002912">
    <property type="entry name" value="ACT_dom"/>
</dbReference>
<dbReference type="InterPro" id="IPR001048">
    <property type="entry name" value="Asp/Glu/Uridylate_kinase"/>
</dbReference>
<dbReference type="NCBIfam" id="TIGR00657">
    <property type="entry name" value="asp_kinases"/>
    <property type="match status" value="1"/>
</dbReference>
<dbReference type="SUPFAM" id="SSF53633">
    <property type="entry name" value="Carbamate kinase-like"/>
    <property type="match status" value="1"/>
</dbReference>
<comment type="similarity">
    <text evidence="4 12">Belongs to the aspartokinase family.</text>
</comment>
<dbReference type="PROSITE" id="PS00324">
    <property type="entry name" value="ASPARTOKINASE"/>
    <property type="match status" value="1"/>
</dbReference>
<sequence>MALIVHKYGGTSMGSPERIKSVAKRVAKWARAGHQMVVVPSAMSGETNRLLGLAKEVQPATIDAAAMRELDMIASTGEQVSVGLLALALQSEGMPAVSYTGWQVPVKTDSSYTKARIESIDDARVRAELAEGKVVIITGFQGIDDEGSITTLGRGGSDTSAVAVAAALKAAECLIYTDVDGVYTTDPRVVPEAQRLHTISFEEMLEMASLGSKVLQIRSVEFAGKYRVPLRVLSSFTPWDINIDEEAKSGTLITFEEDEKMEQAVVSGIAFNRDEAKFTVVGVPDKPGIAYQILGAVAEANIDVDVIVQNMSHDGRTDFSFTVHRNDYQRTLDLLKGTVAPSTGATQVLGDPKICKVSIVGIGMKSHVGVAAKMFRTLSEEGINIQMITTSEIKTSVVIDEKYMELAVRALHKSFGLDAVDTSSN</sequence>
<dbReference type="CDD" id="cd04913">
    <property type="entry name" value="ACT_AKii-LysC-BS-like_1"/>
    <property type="match status" value="1"/>
</dbReference>
<dbReference type="PANTHER" id="PTHR21499">
    <property type="entry name" value="ASPARTATE KINASE"/>
    <property type="match status" value="1"/>
</dbReference>
<dbReference type="CDD" id="cd04261">
    <property type="entry name" value="AAK_AKii-LysC-BS"/>
    <property type="match status" value="1"/>
</dbReference>
<dbReference type="InterPro" id="IPR018042">
    <property type="entry name" value="Aspartate_kinase_CS"/>
</dbReference>
<dbReference type="InterPro" id="IPR041740">
    <property type="entry name" value="AKii-LysC-BS"/>
</dbReference>
<evidence type="ECO:0000256" key="13">
    <source>
        <dbReference type="RuleBase" id="RU004249"/>
    </source>
</evidence>
<dbReference type="InterPro" id="IPR005260">
    <property type="entry name" value="Asp_kin_monofn"/>
</dbReference>
<dbReference type="Proteomes" id="UP000737171">
    <property type="component" value="Unassembled WGS sequence"/>
</dbReference>
<feature type="domain" description="ACT" evidence="14">
    <location>
        <begin position="359"/>
        <end position="425"/>
    </location>
</feature>
<dbReference type="GO" id="GO:0004072">
    <property type="term" value="F:aspartate kinase activity"/>
    <property type="evidence" value="ECO:0007669"/>
    <property type="project" value="UniProtKB-EC"/>
</dbReference>
<evidence type="ECO:0000256" key="8">
    <source>
        <dbReference type="ARBA" id="ARBA00022777"/>
    </source>
</evidence>
<evidence type="ECO:0000256" key="2">
    <source>
        <dbReference type="ARBA" id="ARBA00004986"/>
    </source>
</evidence>
<dbReference type="InterPro" id="IPR001341">
    <property type="entry name" value="Asp_kinase"/>
</dbReference>
<dbReference type="PROSITE" id="PS51671">
    <property type="entry name" value="ACT"/>
    <property type="match status" value="2"/>
</dbReference>
<evidence type="ECO:0000256" key="12">
    <source>
        <dbReference type="RuleBase" id="RU003448"/>
    </source>
</evidence>
<comment type="pathway">
    <text evidence="2 13">Amino-acid biosynthesis; L-methionine biosynthesis via de novo pathway; L-homoserine from L-aspartate: step 1/3.</text>
</comment>
<dbReference type="PANTHER" id="PTHR21499:SF3">
    <property type="entry name" value="ASPARTOKINASE"/>
    <property type="match status" value="1"/>
</dbReference>
<reference evidence="15 16" key="1">
    <citation type="submission" date="2020-05" db="EMBL/GenBank/DDBJ databases">
        <title>Aquincola sp. isolate from soil.</title>
        <authorList>
            <person name="Han J."/>
            <person name="Kim D.-U."/>
        </authorList>
    </citation>
    <scope>NUCLEOTIDE SEQUENCE [LARGE SCALE GENOMIC DNA]</scope>
    <source>
        <strain evidence="15 16">S2</strain>
    </source>
</reference>
<evidence type="ECO:0000256" key="9">
    <source>
        <dbReference type="ARBA" id="ARBA00022840"/>
    </source>
</evidence>
<dbReference type="InterPro" id="IPR036393">
    <property type="entry name" value="AceGlu_kinase-like_sf"/>
</dbReference>
<dbReference type="NCBIfam" id="NF005154">
    <property type="entry name" value="PRK06635.1-2"/>
    <property type="match status" value="1"/>
</dbReference>
<dbReference type="SUPFAM" id="SSF55021">
    <property type="entry name" value="ACT-like"/>
    <property type="match status" value="2"/>
</dbReference>
<evidence type="ECO:0000259" key="14">
    <source>
        <dbReference type="PROSITE" id="PS51671"/>
    </source>
</evidence>
<dbReference type="Gene3D" id="3.30.2130.10">
    <property type="entry name" value="VC0802-like"/>
    <property type="match status" value="1"/>
</dbReference>
<evidence type="ECO:0000256" key="11">
    <source>
        <dbReference type="ARBA" id="ARBA00047872"/>
    </source>
</evidence>
<evidence type="ECO:0000313" key="15">
    <source>
        <dbReference type="EMBL" id="NRF69752.1"/>
    </source>
</evidence>
<gene>
    <name evidence="15" type="ORF">HLB44_22355</name>
</gene>
<dbReference type="PIRSF" id="PIRSF000726">
    <property type="entry name" value="Asp_kin"/>
    <property type="match status" value="1"/>
</dbReference>
<dbReference type="NCBIfam" id="TIGR00656">
    <property type="entry name" value="asp_kin_monofn"/>
    <property type="match status" value="1"/>
</dbReference>
<dbReference type="Pfam" id="PF22468">
    <property type="entry name" value="ACT_9"/>
    <property type="match status" value="1"/>
</dbReference>
<protein>
    <recommendedName>
        <fullName evidence="12">Aspartokinase</fullName>
        <ecNumber evidence="12">2.7.2.4</ecNumber>
    </recommendedName>
</protein>
<dbReference type="InterPro" id="IPR054352">
    <property type="entry name" value="ACT_Aspartokinase"/>
</dbReference>
<dbReference type="EMBL" id="JABRWJ010000007">
    <property type="protein sequence ID" value="NRF69752.1"/>
    <property type="molecule type" value="Genomic_DNA"/>
</dbReference>
<evidence type="ECO:0000313" key="16">
    <source>
        <dbReference type="Proteomes" id="UP000737171"/>
    </source>
</evidence>
<keyword evidence="7" id="KW-0547">Nucleotide-binding</keyword>
<dbReference type="RefSeq" id="WP_173127316.1">
    <property type="nucleotide sequence ID" value="NZ_JABRWJ010000007.1"/>
</dbReference>
<keyword evidence="16" id="KW-1185">Reference proteome</keyword>
<evidence type="ECO:0000256" key="10">
    <source>
        <dbReference type="ARBA" id="ARBA00023154"/>
    </source>
</evidence>
<comment type="pathway">
    <text evidence="3 13">Amino-acid biosynthesis; L-threonine biosynthesis; L-threonine from L-aspartate: step 1/5.</text>
</comment>
<dbReference type="Pfam" id="PF00696">
    <property type="entry name" value="AA_kinase"/>
    <property type="match status" value="1"/>
</dbReference>
<dbReference type="NCBIfam" id="NF005155">
    <property type="entry name" value="PRK06635.1-4"/>
    <property type="match status" value="1"/>
</dbReference>
<dbReference type="InterPro" id="IPR045865">
    <property type="entry name" value="ACT-like_dom_sf"/>
</dbReference>
<dbReference type="EC" id="2.7.2.4" evidence="12"/>
<keyword evidence="10" id="KW-0457">Lysine biosynthesis</keyword>
<keyword evidence="8 12" id="KW-0418">Kinase</keyword>
<comment type="pathway">
    <text evidence="1 13">Amino-acid biosynthesis; L-lysine biosynthesis via DAP pathway; (S)-tetrahydrodipicolinate from L-aspartate: step 1/4.</text>
</comment>
<evidence type="ECO:0000256" key="5">
    <source>
        <dbReference type="ARBA" id="ARBA00022605"/>
    </source>
</evidence>
<evidence type="ECO:0000256" key="6">
    <source>
        <dbReference type="ARBA" id="ARBA00022679"/>
    </source>
</evidence>
<dbReference type="Pfam" id="PF01842">
    <property type="entry name" value="ACT"/>
    <property type="match status" value="1"/>
</dbReference>
<keyword evidence="6 12" id="KW-0808">Transferase</keyword>
<keyword evidence="5 13" id="KW-0028">Amino-acid biosynthesis</keyword>
<dbReference type="Gene3D" id="3.40.1160.10">
    <property type="entry name" value="Acetylglutamate kinase-like"/>
    <property type="match status" value="1"/>
</dbReference>
<comment type="caution">
    <text evidence="15">The sequence shown here is derived from an EMBL/GenBank/DDBJ whole genome shotgun (WGS) entry which is preliminary data.</text>
</comment>
<name>A0ABX2EM62_9BURK</name>
<evidence type="ECO:0000256" key="7">
    <source>
        <dbReference type="ARBA" id="ARBA00022741"/>
    </source>
</evidence>
<accession>A0ABX2EM62</accession>
<feature type="domain" description="ACT" evidence="14">
    <location>
        <begin position="278"/>
        <end position="353"/>
    </location>
</feature>
<proteinExistence type="inferred from homology"/>
<evidence type="ECO:0000256" key="4">
    <source>
        <dbReference type="ARBA" id="ARBA00010122"/>
    </source>
</evidence>
<evidence type="ECO:0000256" key="1">
    <source>
        <dbReference type="ARBA" id="ARBA00004766"/>
    </source>
</evidence>
<organism evidence="15 16">
    <name type="scientific">Pseudaquabacterium terrae</name>
    <dbReference type="NCBI Taxonomy" id="2732868"/>
    <lineage>
        <taxon>Bacteria</taxon>
        <taxon>Pseudomonadati</taxon>
        <taxon>Pseudomonadota</taxon>
        <taxon>Betaproteobacteria</taxon>
        <taxon>Burkholderiales</taxon>
        <taxon>Sphaerotilaceae</taxon>
        <taxon>Pseudaquabacterium</taxon>
    </lineage>
</organism>
<evidence type="ECO:0000256" key="3">
    <source>
        <dbReference type="ARBA" id="ARBA00005139"/>
    </source>
</evidence>
<keyword evidence="9" id="KW-0067">ATP-binding</keyword>